<dbReference type="EMBL" id="QHCT01000036">
    <property type="protein sequence ID" value="RHX83311.1"/>
    <property type="molecule type" value="Genomic_DNA"/>
</dbReference>
<organism evidence="1 2">
    <name type="scientific">Leptospira stimsonii</name>
    <dbReference type="NCBI Taxonomy" id="2202203"/>
    <lineage>
        <taxon>Bacteria</taxon>
        <taxon>Pseudomonadati</taxon>
        <taxon>Spirochaetota</taxon>
        <taxon>Spirochaetia</taxon>
        <taxon>Leptospirales</taxon>
        <taxon>Leptospiraceae</taxon>
        <taxon>Leptospira</taxon>
    </lineage>
</organism>
<comment type="caution">
    <text evidence="1">The sequence shown here is derived from an EMBL/GenBank/DDBJ whole genome shotgun (WGS) entry which is preliminary data.</text>
</comment>
<accession>A0A396YJQ8</accession>
<name>A0A396YJQ8_9LEPT</name>
<evidence type="ECO:0000313" key="2">
    <source>
        <dbReference type="Proteomes" id="UP000265798"/>
    </source>
</evidence>
<dbReference type="RefSeq" id="WP_206610875.1">
    <property type="nucleotide sequence ID" value="NZ_QHCT01000036.1"/>
</dbReference>
<protein>
    <submittedName>
        <fullName evidence="1">Uncharacterized protein</fullName>
    </submittedName>
</protein>
<dbReference type="Proteomes" id="UP000265798">
    <property type="component" value="Unassembled WGS sequence"/>
</dbReference>
<feature type="non-terminal residue" evidence="1">
    <location>
        <position position="1"/>
    </location>
</feature>
<reference evidence="2" key="1">
    <citation type="submission" date="2018-05" db="EMBL/GenBank/DDBJ databases">
        <title>Leptospira yasudae sp. nov. and Leptospira stimsonii sp. nov., two pathogenic species of the genus Leptospira isolated from environmental sources.</title>
        <authorList>
            <person name="Casanovas-Massana A."/>
            <person name="Hamond C."/>
            <person name="Santos L.A."/>
            <person name="Hacker K.P."/>
            <person name="Balassiano I."/>
            <person name="Medeiros M.A."/>
            <person name="Reis M.G."/>
            <person name="Ko A.I."/>
            <person name="Wunder E.A."/>
        </authorList>
    </citation>
    <scope>NUCLEOTIDE SEQUENCE [LARGE SCALE GENOMIC DNA]</scope>
    <source>
        <strain evidence="2">Yale</strain>
    </source>
</reference>
<gene>
    <name evidence="1" type="ORF">DLM75_24030</name>
</gene>
<evidence type="ECO:0000313" key="1">
    <source>
        <dbReference type="EMBL" id="RHX83311.1"/>
    </source>
</evidence>
<dbReference type="AlphaFoldDB" id="A0A396YJQ8"/>
<sequence length="128" mass="14888">KRMNTQNGETMRFDYDFTGTRIRKTRSSDQTKTISLGGLYEIVMTPGQSPQHTLYFRGLSGDLVSRSGHGRMPFFKLRFKNLRMRRIFFLGSIGGPAVRKEILTGKRSPKENKIRKRLRFTKRVSFLP</sequence>
<proteinExistence type="predicted"/>